<dbReference type="PANTHER" id="PTHR18934:SF118">
    <property type="entry name" value="ATP-DEPENDENT RNA HELICASE DHX33"/>
    <property type="match status" value="1"/>
</dbReference>
<dbReference type="GO" id="GO:0003724">
    <property type="term" value="F:RNA helicase activity"/>
    <property type="evidence" value="ECO:0007669"/>
    <property type="project" value="UniProtKB-EC"/>
</dbReference>
<dbReference type="GO" id="GO:0005730">
    <property type="term" value="C:nucleolus"/>
    <property type="evidence" value="ECO:0007669"/>
    <property type="project" value="TreeGrafter"/>
</dbReference>
<comment type="caution">
    <text evidence="5">The sequence shown here is derived from an EMBL/GenBank/DDBJ whole genome shotgun (WGS) entry which is preliminary data.</text>
</comment>
<dbReference type="GO" id="GO:0045943">
    <property type="term" value="P:positive regulation of transcription by RNA polymerase I"/>
    <property type="evidence" value="ECO:0007669"/>
    <property type="project" value="TreeGrafter"/>
</dbReference>
<evidence type="ECO:0000256" key="2">
    <source>
        <dbReference type="ARBA" id="ARBA00022801"/>
    </source>
</evidence>
<dbReference type="EC" id="3.6.4.13" evidence="1"/>
<protein>
    <recommendedName>
        <fullName evidence="1">RNA helicase</fullName>
        <ecNumber evidence="1">3.6.4.13</ecNumber>
    </recommendedName>
</protein>
<dbReference type="Gene3D" id="1.20.120.1080">
    <property type="match status" value="1"/>
</dbReference>
<organism evidence="5 6">
    <name type="scientific">Cyclocybe aegerita</name>
    <name type="common">Black poplar mushroom</name>
    <name type="synonym">Agrocybe aegerita</name>
    <dbReference type="NCBI Taxonomy" id="1973307"/>
    <lineage>
        <taxon>Eukaryota</taxon>
        <taxon>Fungi</taxon>
        <taxon>Dikarya</taxon>
        <taxon>Basidiomycota</taxon>
        <taxon>Agaricomycotina</taxon>
        <taxon>Agaricomycetes</taxon>
        <taxon>Agaricomycetidae</taxon>
        <taxon>Agaricales</taxon>
        <taxon>Agaricineae</taxon>
        <taxon>Bolbitiaceae</taxon>
        <taxon>Cyclocybe</taxon>
    </lineage>
</organism>
<reference evidence="5 6" key="1">
    <citation type="submission" date="2020-01" db="EMBL/GenBank/DDBJ databases">
        <authorList>
            <person name="Gupta K D."/>
        </authorList>
    </citation>
    <scope>NUCLEOTIDE SEQUENCE [LARGE SCALE GENOMIC DNA]</scope>
</reference>
<keyword evidence="2" id="KW-0378">Hydrolase</keyword>
<evidence type="ECO:0000313" key="5">
    <source>
        <dbReference type="EMBL" id="CAA7265451.1"/>
    </source>
</evidence>
<dbReference type="AlphaFoldDB" id="A0A8S0XTD3"/>
<dbReference type="Proteomes" id="UP000467700">
    <property type="component" value="Unassembled WGS sequence"/>
</dbReference>
<gene>
    <name evidence="5" type="ORF">AAE3_LOCUS7761</name>
</gene>
<dbReference type="EMBL" id="CACVBS010000049">
    <property type="protein sequence ID" value="CAA7265451.1"/>
    <property type="molecule type" value="Genomic_DNA"/>
</dbReference>
<evidence type="ECO:0000256" key="4">
    <source>
        <dbReference type="ARBA" id="ARBA00047984"/>
    </source>
</evidence>
<evidence type="ECO:0000256" key="3">
    <source>
        <dbReference type="ARBA" id="ARBA00022806"/>
    </source>
</evidence>
<evidence type="ECO:0000256" key="1">
    <source>
        <dbReference type="ARBA" id="ARBA00012552"/>
    </source>
</evidence>
<proteinExistence type="predicted"/>
<dbReference type="Pfam" id="PF21010">
    <property type="entry name" value="HA2_C"/>
    <property type="match status" value="1"/>
</dbReference>
<dbReference type="OrthoDB" id="10253254at2759"/>
<keyword evidence="6" id="KW-1185">Reference proteome</keyword>
<dbReference type="PANTHER" id="PTHR18934">
    <property type="entry name" value="ATP-DEPENDENT RNA HELICASE"/>
    <property type="match status" value="1"/>
</dbReference>
<sequence>MALFPLEPQFACAIVASKEYACTSEILDIISILSTSSKLFLDITEQREAVAEARRKFRNPSGDHCTILNAVKAYREIAAAENKHGRREWCRKHFLNERTFLEARDIREQLVVTCGRVGMDATVSAKENEDAIVRSMGHGLAGNSAFLQADGTYKQTMGQTIIKVHPGSTLCDKKHPAIIYDELVCADVSW</sequence>
<keyword evidence="3" id="KW-0347">Helicase</keyword>
<dbReference type="GO" id="GO:0016787">
    <property type="term" value="F:hydrolase activity"/>
    <property type="evidence" value="ECO:0007669"/>
    <property type="project" value="UniProtKB-KW"/>
</dbReference>
<evidence type="ECO:0000313" key="6">
    <source>
        <dbReference type="Proteomes" id="UP000467700"/>
    </source>
</evidence>
<accession>A0A8S0XTD3</accession>
<comment type="catalytic activity">
    <reaction evidence="4">
        <text>ATP + H2O = ADP + phosphate + H(+)</text>
        <dbReference type="Rhea" id="RHEA:13065"/>
        <dbReference type="ChEBI" id="CHEBI:15377"/>
        <dbReference type="ChEBI" id="CHEBI:15378"/>
        <dbReference type="ChEBI" id="CHEBI:30616"/>
        <dbReference type="ChEBI" id="CHEBI:43474"/>
        <dbReference type="ChEBI" id="CHEBI:456216"/>
        <dbReference type="EC" id="3.6.4.13"/>
    </reaction>
</comment>
<keyword evidence="3" id="KW-0547">Nucleotide-binding</keyword>
<keyword evidence="3" id="KW-0067">ATP-binding</keyword>
<dbReference type="GO" id="GO:0003725">
    <property type="term" value="F:double-stranded RNA binding"/>
    <property type="evidence" value="ECO:0007669"/>
    <property type="project" value="TreeGrafter"/>
</dbReference>
<name>A0A8S0XTD3_CYCAE</name>